<organism evidence="7 8">
    <name type="scientific">Acuticoccus mangrovi</name>
    <dbReference type="NCBI Taxonomy" id="2796142"/>
    <lineage>
        <taxon>Bacteria</taxon>
        <taxon>Pseudomonadati</taxon>
        <taxon>Pseudomonadota</taxon>
        <taxon>Alphaproteobacteria</taxon>
        <taxon>Hyphomicrobiales</taxon>
        <taxon>Amorphaceae</taxon>
        <taxon>Acuticoccus</taxon>
    </lineage>
</organism>
<dbReference type="PRINTS" id="PR00039">
    <property type="entry name" value="HTHLYSR"/>
</dbReference>
<dbReference type="InterPro" id="IPR000847">
    <property type="entry name" value="LysR_HTH_N"/>
</dbReference>
<keyword evidence="4" id="KW-0010">Activator</keyword>
<dbReference type="InterPro" id="IPR005119">
    <property type="entry name" value="LysR_subst-bd"/>
</dbReference>
<accession>A0A934IK74</accession>
<dbReference type="InterPro" id="IPR036390">
    <property type="entry name" value="WH_DNA-bd_sf"/>
</dbReference>
<dbReference type="FunFam" id="1.10.10.10:FF:000001">
    <property type="entry name" value="LysR family transcriptional regulator"/>
    <property type="match status" value="1"/>
</dbReference>
<dbReference type="Gene3D" id="3.40.190.290">
    <property type="match status" value="1"/>
</dbReference>
<evidence type="ECO:0000313" key="7">
    <source>
        <dbReference type="EMBL" id="MBJ3778008.1"/>
    </source>
</evidence>
<evidence type="ECO:0000256" key="4">
    <source>
        <dbReference type="ARBA" id="ARBA00023159"/>
    </source>
</evidence>
<dbReference type="GO" id="GO:0003677">
    <property type="term" value="F:DNA binding"/>
    <property type="evidence" value="ECO:0007669"/>
    <property type="project" value="UniProtKB-KW"/>
</dbReference>
<dbReference type="GO" id="GO:0003700">
    <property type="term" value="F:DNA-binding transcription factor activity"/>
    <property type="evidence" value="ECO:0007669"/>
    <property type="project" value="InterPro"/>
</dbReference>
<evidence type="ECO:0000256" key="2">
    <source>
        <dbReference type="ARBA" id="ARBA00023015"/>
    </source>
</evidence>
<dbReference type="RefSeq" id="WP_198883911.1">
    <property type="nucleotide sequence ID" value="NZ_JAEKJA010000022.1"/>
</dbReference>
<keyword evidence="8" id="KW-1185">Reference proteome</keyword>
<keyword evidence="2" id="KW-0805">Transcription regulation</keyword>
<dbReference type="SUPFAM" id="SSF46785">
    <property type="entry name" value="Winged helix' DNA-binding domain"/>
    <property type="match status" value="1"/>
</dbReference>
<proteinExistence type="inferred from homology"/>
<gene>
    <name evidence="7" type="ORF">JCR33_20075</name>
</gene>
<dbReference type="Proteomes" id="UP000609531">
    <property type="component" value="Unassembled WGS sequence"/>
</dbReference>
<comment type="similarity">
    <text evidence="1">Belongs to the LysR transcriptional regulatory family.</text>
</comment>
<keyword evidence="5" id="KW-0804">Transcription</keyword>
<dbReference type="AlphaFoldDB" id="A0A934IK74"/>
<evidence type="ECO:0000259" key="6">
    <source>
        <dbReference type="PROSITE" id="PS50931"/>
    </source>
</evidence>
<evidence type="ECO:0000313" key="8">
    <source>
        <dbReference type="Proteomes" id="UP000609531"/>
    </source>
</evidence>
<sequence>METRQMRQFVAIAEEGSLSAAAARIGIAQPSLSQLVKQMEDRLGVPLLIRSPKGVALTDAGQTLVARAREIIAATDRAMEEVRLAGTVTSGPVSFGLPSSVSMVLSVPLAETVRHSLPLVSLRAVEAMSGFIRDWLREGALDLGILYETDQLRGATAQLVMTEDLHLFAAPDAWPLSSPPGEPARLSEIAATDLILPSPNHGLRAMIDRFARTSGVRLNVVLEMDALTQIKALVARGSGAAILSPAAAHDFRASGQLVSAPIVEPVLRRPVYLVRNPVRPISRAGLEVERMTLDVIEDLVRRGIWEATPVEARHRTTGGT</sequence>
<dbReference type="Pfam" id="PF00126">
    <property type="entry name" value="HTH_1"/>
    <property type="match status" value="1"/>
</dbReference>
<dbReference type="PANTHER" id="PTHR30293:SF0">
    <property type="entry name" value="NITROGEN ASSIMILATION REGULATORY PROTEIN NAC"/>
    <property type="match status" value="1"/>
</dbReference>
<dbReference type="InterPro" id="IPR036388">
    <property type="entry name" value="WH-like_DNA-bd_sf"/>
</dbReference>
<dbReference type="PANTHER" id="PTHR30293">
    <property type="entry name" value="TRANSCRIPTIONAL REGULATORY PROTEIN NAC-RELATED"/>
    <property type="match status" value="1"/>
</dbReference>
<dbReference type="EMBL" id="JAEKJA010000022">
    <property type="protein sequence ID" value="MBJ3778008.1"/>
    <property type="molecule type" value="Genomic_DNA"/>
</dbReference>
<dbReference type="Pfam" id="PF03466">
    <property type="entry name" value="LysR_substrate"/>
    <property type="match status" value="1"/>
</dbReference>
<comment type="caution">
    <text evidence="7">The sequence shown here is derived from an EMBL/GenBank/DDBJ whole genome shotgun (WGS) entry which is preliminary data.</text>
</comment>
<evidence type="ECO:0000256" key="1">
    <source>
        <dbReference type="ARBA" id="ARBA00009437"/>
    </source>
</evidence>
<dbReference type="SUPFAM" id="SSF53850">
    <property type="entry name" value="Periplasmic binding protein-like II"/>
    <property type="match status" value="1"/>
</dbReference>
<reference evidence="7" key="1">
    <citation type="submission" date="2020-12" db="EMBL/GenBank/DDBJ databases">
        <title>Bacterial taxonomy.</title>
        <authorList>
            <person name="Pan X."/>
        </authorList>
    </citation>
    <scope>NUCLEOTIDE SEQUENCE</scope>
    <source>
        <strain evidence="7">B2012</strain>
    </source>
</reference>
<feature type="domain" description="HTH lysR-type" evidence="6">
    <location>
        <begin position="1"/>
        <end position="58"/>
    </location>
</feature>
<evidence type="ECO:0000256" key="3">
    <source>
        <dbReference type="ARBA" id="ARBA00023125"/>
    </source>
</evidence>
<name>A0A934IK74_9HYPH</name>
<dbReference type="Gene3D" id="1.10.10.10">
    <property type="entry name" value="Winged helix-like DNA-binding domain superfamily/Winged helix DNA-binding domain"/>
    <property type="match status" value="1"/>
</dbReference>
<dbReference type="GO" id="GO:2000142">
    <property type="term" value="P:regulation of DNA-templated transcription initiation"/>
    <property type="evidence" value="ECO:0007669"/>
    <property type="project" value="TreeGrafter"/>
</dbReference>
<dbReference type="PROSITE" id="PS50931">
    <property type="entry name" value="HTH_LYSR"/>
    <property type="match status" value="1"/>
</dbReference>
<protein>
    <submittedName>
        <fullName evidence="7">LysR family transcriptional regulator</fullName>
    </submittedName>
</protein>
<evidence type="ECO:0000256" key="5">
    <source>
        <dbReference type="ARBA" id="ARBA00023163"/>
    </source>
</evidence>
<keyword evidence="3" id="KW-0238">DNA-binding</keyword>